<reference evidence="4" key="1">
    <citation type="submission" date="2023-11" db="UniProtKB">
        <authorList>
            <consortium name="WormBaseParasite"/>
        </authorList>
    </citation>
    <scope>IDENTIFICATION</scope>
</reference>
<proteinExistence type="predicted"/>
<dbReference type="Proteomes" id="UP000050790">
    <property type="component" value="Unassembled WGS sequence"/>
</dbReference>
<dbReference type="InterPro" id="IPR001747">
    <property type="entry name" value="Vitellogenin_N"/>
</dbReference>
<dbReference type="InterPro" id="IPR015819">
    <property type="entry name" value="Lipid_transp_b-sht_shell"/>
</dbReference>
<comment type="caution">
    <text evidence="1">Lacks conserved residue(s) required for the propagation of feature annotation.</text>
</comment>
<protein>
    <recommendedName>
        <fullName evidence="2">Vitellogenin domain-containing protein</fullName>
    </recommendedName>
</protein>
<dbReference type="SMART" id="SM00638">
    <property type="entry name" value="LPD_N"/>
    <property type="match status" value="1"/>
</dbReference>
<evidence type="ECO:0000259" key="2">
    <source>
        <dbReference type="PROSITE" id="PS51211"/>
    </source>
</evidence>
<dbReference type="SUPFAM" id="SSF56968">
    <property type="entry name" value="Lipovitellin-phosvitin complex, beta-sheet shell regions"/>
    <property type="match status" value="1"/>
</dbReference>
<accession>A0AA84Z511</accession>
<sequence length="3219" mass="384349">MYNSYELTNETIRNHKINVQSYIIEGLAKIIIGPHCDMRLSLQQVEEPGEIQTTENLTYHEKYPIKFCLSNGKLLSFEYLWDDEISSVRIKKALLLQLQMSSQTYGQQFYTVEIDHLGSCQTEYIPKTINSHSVTMIKKRNSMFCNDEYQPFFIRDNSKLNDQQFIINNRPLYLQSDLLCELTHKLNGPIINVNCQETSITQQQWFPLFSINTLTINVNMQINLTEETEYNGEFIKFDGISETDFEVPDRNHTLLINNLLIENNITNHNYINMIMNTPEKFSYFIEQLKCLTYEQWKIVYNSWEENIQTREIRNFLENVMLEVQTESSIIFIINHFIVNAKDEYKQLKWINYLSIVKKPTIEFMKEIKSLLTDHLYNHTVYYVSLSIKCFCENHPSCMKSQIIKEMVNIIENAVDLEDNIKSLKTLQTIANIGEILSSQKIISLIQKNLIDYKMEYNDNSRLYFGQIIGHFRCEQNVDNILWNVFLNTTESNELRITIFNSYIKCLTDEKMKKIMKILNKSLDIQIRSYMICKLVSLLKTHDPSKKHLQLKVYQYENEIIQLNKDNGFLFIIRNSGYYEWIQKTKYGNFFVELTIIYESNSILPNAIRTKLKYQNKAKLSNIIDVLYQCGSETFLHKFLINLIKTVTSTYVPWMKDYTANIDNQTQTLRKYDSVLIKWFDEVVFHSSNLSYKLQNWFTTEKIIMSQPIKLNHAKHLWKSKNEYPLISGFYIEWKTNVISYMNSYMNSVYSLNPYQFSLFINHKSKFYTSQTIQLMSGSYDIFGYQSDKQIDWNFHLNNSFKLATVSNLSLEILFDPWSYNYELFKYIKTDFFMKNGKPYINSQSSLLNHSIKATLHPFNWLHLNIERLCNTENKYSSIQWFQINIIEIKGFLFKFNYLSTNYEETKNNVTNTNHFFIHRLNVSMQQNHNVQNNIFQFNIKIKYQDNNLQYVDINCLVFQKDSYHLQIDITQDGLIQAIGYFNEQRMIKANGSLEVQGNDTNARIQLHNPSIFLNVSFKKYHNSLLVVQAISQADHYPFQFSLMNYVINQQHFKMFPINTFQTLLSLNVSNFLKIYWSINLNSTEDNNSPSYYSKMLFNITIFQHFLIYQNSIYWNETSINNTNVNTNENDKNITIKTKAESSVSNHFNFECTINIFKTKEFLTPYYGQPTKFHIHIEFVSPNKNSLREFSLMTHYEVNIQQLRCIKTSVTSTFADEKIGFILNNELEWKLTDIGMINRLYSTTNIYSKLMNESIKLILLHNIENQLLSLILMEYNNQYEQKIYSIKSWLQPWRNLHEFILQWPNLKLLQIITIYDIIPIDLYSGITLDHLIYYNHIKYFIIKNQIMFKLDEQKLSILYQIKRLTSSNTTELTLMKSNITQNEEIILQLEFILQLYYHIKLLPLYIQLICENKIYFYLSNYKINKNMMGKLKLNIEKLKSDIHFELFNDYLNNQCNNNIQLQMNYDFYNKSIIHLSFKTNTQLNVQNNLMIYWKSINNSQYLIINCMIPSYGKFIYHFKHKWNHIYSFEGSNMLSIQSFIINNWLNGFYLNNNYILQLNTNEKLFEIYIEYNTNNSLGPGTPIRLRIIFKHDQYYKHGNLEIGLNSQLIGYYIGYEMMNSMIQYHLDTSNNKKSIDFISHCIIGYRLYEGRGTKGYQIELFIIQYKNNDQLDILFKIGQPGLINHNIIEYNHLLQRNQTKLQISTVYLNNPYFHLNFDIQYIENLLLPIYSNISLFIPWNYLRLTIQEQLKINKSSSTIYEDLLISMNQSTIFYYFNQSFIYENKLNKSLTMLKDIYLQWNTNVYNTHYSILSYKCLQNTMNNVYYEQFIGNWNSSIYLTWIHNHYNNYLNIYYNLTDHIWNNRIDGNMTEITEINLNSTINQYNYYGIIFISFYPIDIKLKNITYIYIKQLHNFMIMSYTEFSYCQNQTIHTEYLIESTYKQQTNFISYHFYNKMNNNTIIKVYLKLEDFENFQVIIHIIPISFINIQFIDIQLISSISVSSIDWLLNGTMEIQPYLPKIIMLIKIYPIMLHFNNNNNNILHVHSKPFDYYIIIKNTDKYSEWKLFNMSYIQTFDNETNIQAKTVSIQLLTPLIILPYISMTVNKSIQPITTNETFNNLIEFHHTTIYNQSINIQMNSIQINNNNNLTILINIHKKYKLLLDIRKIINNSLYHHFINISLLNEEKQLNNFLQIFDINQLNKQMNIYQLKQHLQITNNNNYYYNLLFSLIHSNKEKNNLLNLFNLNFNSNIPILIKQQMNEMNIYLENNNSIIDNQFNIKTIFNYSLHGIQFIHYQLQIKLIKSNYLSLFLNYEIHLNNNWMKLKQNQNCFIEFHIDKQSNYSLIFNYNEKYSIINFDITQSLFILNIENYIFFKTNIMKFLFLLLHDTTNHLNYTKQNIQQITNETLLINNDNNFIDFILIIPNLIDFIFKFQLYNTVEFKQTYQISIINMNVSTNLLFIPSINYIFSMKKQNISFKQLITSLDYHGFIKNLLCNNNINQSNLILRASSINNQNKIILIKSYLQIYKNTTYNINIHVNLNPITKTIVPYIIDMNMNKINDDSENLYIQVYTKYDLINQNNFISVLNIKNKQKLINFTILINYLHKNQFISLLISNISNNNNNNSEINIEYLSENLKKSIIIRTFLRKLIYSIESNQFIINETNHIYKNKTIIYESINMTNLKGENNIRIKYTTYHNYYILYTGEKRDEHMERLQYIGFNLETNILKQGSINILSKISKSTENTQLIVTMNHGYNSTADHQLIVTWPHVFEEKHYPLLFLKTSNKSLNLTVSYFQQSGILNTYTILQIKLTKNYGAMLQVISHHQSINQSNLNGRLIVHLDHSNILHLFSYWRPEISEDLSLSMNELPKQFNSIIQFSFSKIYQYGQQFMIMFTNNLMNSIDQIQFNQFINLIYSDFEYTTYLLIYWINNESIFIESINIPIIKNILSMNFNITKLNFLEKLHGYNKMFNNLIQSEFNLMKYVNDIYKHLMIYIESNIQHNSFQKLIDNINPFLDYLVNKTIEKSEDFSKDSIKGLKISFNAFDAFWYSMFEIYNIWIKMPSKISENIYNLLVNDTRTSEKLENITVYLKQVNERLKIAYSLFESIRNNVSTIGQCASDRISEQWWNENSNYEQLNQFIQLIRQNEIEESYKILFKPHLRTFTKSMDKNQYYFKIYIPQLIKMFTYYVPKIWPYYLQILEEQSKMKSQISQLTTESNNFV</sequence>
<dbReference type="InterPro" id="IPR011030">
    <property type="entry name" value="Lipovitellin_superhlx_dom"/>
</dbReference>
<organism evidence="3 4">
    <name type="scientific">Schistosoma margrebowiei</name>
    <dbReference type="NCBI Taxonomy" id="48269"/>
    <lineage>
        <taxon>Eukaryota</taxon>
        <taxon>Metazoa</taxon>
        <taxon>Spiralia</taxon>
        <taxon>Lophotrochozoa</taxon>
        <taxon>Platyhelminthes</taxon>
        <taxon>Trematoda</taxon>
        <taxon>Digenea</taxon>
        <taxon>Strigeidida</taxon>
        <taxon>Schistosomatoidea</taxon>
        <taxon>Schistosomatidae</taxon>
        <taxon>Schistosoma</taxon>
    </lineage>
</organism>
<dbReference type="GO" id="GO:0005319">
    <property type="term" value="F:lipid transporter activity"/>
    <property type="evidence" value="ECO:0007669"/>
    <property type="project" value="InterPro"/>
</dbReference>
<evidence type="ECO:0000256" key="1">
    <source>
        <dbReference type="PROSITE-ProRule" id="PRU00557"/>
    </source>
</evidence>
<dbReference type="SUPFAM" id="SSF48431">
    <property type="entry name" value="Lipovitellin-phosvitin complex, superhelical domain"/>
    <property type="match status" value="1"/>
</dbReference>
<feature type="domain" description="Vitellogenin" evidence="2">
    <location>
        <begin position="1"/>
        <end position="607"/>
    </location>
</feature>
<dbReference type="PROSITE" id="PS51211">
    <property type="entry name" value="VITELLOGENIN"/>
    <property type="match status" value="1"/>
</dbReference>
<evidence type="ECO:0000313" key="4">
    <source>
        <dbReference type="WBParaSite" id="SMRG1_12550.1"/>
    </source>
</evidence>
<evidence type="ECO:0000313" key="3">
    <source>
        <dbReference type="Proteomes" id="UP000050790"/>
    </source>
</evidence>
<name>A0AA84Z511_9TREM</name>
<dbReference type="WBParaSite" id="SMRG1_12550.1">
    <property type="protein sequence ID" value="SMRG1_12550.1"/>
    <property type="gene ID" value="SMRG1_12550"/>
</dbReference>
<dbReference type="Gene3D" id="1.25.10.20">
    <property type="entry name" value="Vitellinogen, superhelical"/>
    <property type="match status" value="1"/>
</dbReference>